<keyword evidence="6" id="KW-0539">Nucleus</keyword>
<proteinExistence type="predicted"/>
<dbReference type="InterPro" id="IPR051430">
    <property type="entry name" value="Fungal_TF_Env_Response"/>
</dbReference>
<evidence type="ECO:0000256" key="4">
    <source>
        <dbReference type="ARBA" id="ARBA00023125"/>
    </source>
</evidence>
<evidence type="ECO:0000256" key="3">
    <source>
        <dbReference type="ARBA" id="ARBA00023015"/>
    </source>
</evidence>
<evidence type="ECO:0000259" key="8">
    <source>
        <dbReference type="PROSITE" id="PS50048"/>
    </source>
</evidence>
<keyword evidence="2" id="KW-0862">Zinc</keyword>
<dbReference type="PROSITE" id="PS00463">
    <property type="entry name" value="ZN2_CY6_FUNGAL_1"/>
    <property type="match status" value="1"/>
</dbReference>
<keyword evidence="1" id="KW-0479">Metal-binding</keyword>
<dbReference type="CDD" id="cd12148">
    <property type="entry name" value="fungal_TF_MHR"/>
    <property type="match status" value="1"/>
</dbReference>
<dbReference type="SMART" id="SM00066">
    <property type="entry name" value="GAL4"/>
    <property type="match status" value="1"/>
</dbReference>
<dbReference type="Pfam" id="PF04082">
    <property type="entry name" value="Fungal_trans"/>
    <property type="match status" value="1"/>
</dbReference>
<dbReference type="Pfam" id="PF00172">
    <property type="entry name" value="Zn_clus"/>
    <property type="match status" value="1"/>
</dbReference>
<dbReference type="InterPro" id="IPR001138">
    <property type="entry name" value="Zn2Cys6_DnaBD"/>
</dbReference>
<dbReference type="PANTHER" id="PTHR31944">
    <property type="entry name" value="HEME-RESPONSIVE ZINC FINGER TRANSCRIPTION FACTOR HAP1"/>
    <property type="match status" value="1"/>
</dbReference>
<name>A0A6A6BHC6_9PEZI</name>
<keyword evidence="4" id="KW-0238">DNA-binding</keyword>
<dbReference type="Proteomes" id="UP000799438">
    <property type="component" value="Unassembled WGS sequence"/>
</dbReference>
<dbReference type="EMBL" id="ML995481">
    <property type="protein sequence ID" value="KAF2143542.1"/>
    <property type="molecule type" value="Genomic_DNA"/>
</dbReference>
<dbReference type="InterPro" id="IPR007219">
    <property type="entry name" value="XnlR_reg_dom"/>
</dbReference>
<dbReference type="GO" id="GO:0006351">
    <property type="term" value="P:DNA-templated transcription"/>
    <property type="evidence" value="ECO:0007669"/>
    <property type="project" value="InterPro"/>
</dbReference>
<accession>A0A6A6BHC6</accession>
<evidence type="ECO:0000256" key="2">
    <source>
        <dbReference type="ARBA" id="ARBA00022833"/>
    </source>
</evidence>
<dbReference type="PANTHER" id="PTHR31944:SF131">
    <property type="entry name" value="HEME-RESPONSIVE ZINC FINGER TRANSCRIPTION FACTOR HAP1"/>
    <property type="match status" value="1"/>
</dbReference>
<protein>
    <recommendedName>
        <fullName evidence="8">Zn(2)-C6 fungal-type domain-containing protein</fullName>
    </recommendedName>
</protein>
<dbReference type="RefSeq" id="XP_033399254.1">
    <property type="nucleotide sequence ID" value="XM_033544023.1"/>
</dbReference>
<dbReference type="PROSITE" id="PS50048">
    <property type="entry name" value="ZN2_CY6_FUNGAL_2"/>
    <property type="match status" value="1"/>
</dbReference>
<dbReference type="GO" id="GO:0008270">
    <property type="term" value="F:zinc ion binding"/>
    <property type="evidence" value="ECO:0007669"/>
    <property type="project" value="InterPro"/>
</dbReference>
<dbReference type="SMART" id="SM00906">
    <property type="entry name" value="Fungal_trans"/>
    <property type="match status" value="1"/>
</dbReference>
<evidence type="ECO:0000256" key="6">
    <source>
        <dbReference type="ARBA" id="ARBA00023242"/>
    </source>
</evidence>
<keyword evidence="3" id="KW-0805">Transcription regulation</keyword>
<evidence type="ECO:0000313" key="10">
    <source>
        <dbReference type="Proteomes" id="UP000799438"/>
    </source>
</evidence>
<reference evidence="9" key="1">
    <citation type="journal article" date="2020" name="Stud. Mycol.">
        <title>101 Dothideomycetes genomes: a test case for predicting lifestyles and emergence of pathogens.</title>
        <authorList>
            <person name="Haridas S."/>
            <person name="Albert R."/>
            <person name="Binder M."/>
            <person name="Bloem J."/>
            <person name="Labutti K."/>
            <person name="Salamov A."/>
            <person name="Andreopoulos B."/>
            <person name="Baker S."/>
            <person name="Barry K."/>
            <person name="Bills G."/>
            <person name="Bluhm B."/>
            <person name="Cannon C."/>
            <person name="Castanera R."/>
            <person name="Culley D."/>
            <person name="Daum C."/>
            <person name="Ezra D."/>
            <person name="Gonzalez J."/>
            <person name="Henrissat B."/>
            <person name="Kuo A."/>
            <person name="Liang C."/>
            <person name="Lipzen A."/>
            <person name="Lutzoni F."/>
            <person name="Magnuson J."/>
            <person name="Mondo S."/>
            <person name="Nolan M."/>
            <person name="Ohm R."/>
            <person name="Pangilinan J."/>
            <person name="Park H.-J."/>
            <person name="Ramirez L."/>
            <person name="Alfaro M."/>
            <person name="Sun H."/>
            <person name="Tritt A."/>
            <person name="Yoshinaga Y."/>
            <person name="Zwiers L.-H."/>
            <person name="Turgeon B."/>
            <person name="Goodwin S."/>
            <person name="Spatafora J."/>
            <person name="Crous P."/>
            <person name="Grigoriev I."/>
        </authorList>
    </citation>
    <scope>NUCLEOTIDE SEQUENCE</scope>
    <source>
        <strain evidence="9">CBS 121167</strain>
    </source>
</reference>
<dbReference type="GO" id="GO:0000978">
    <property type="term" value="F:RNA polymerase II cis-regulatory region sequence-specific DNA binding"/>
    <property type="evidence" value="ECO:0007669"/>
    <property type="project" value="TreeGrafter"/>
</dbReference>
<dbReference type="AlphaFoldDB" id="A0A6A6BHC6"/>
<keyword evidence="10" id="KW-1185">Reference proteome</keyword>
<organism evidence="9 10">
    <name type="scientific">Aplosporella prunicola CBS 121167</name>
    <dbReference type="NCBI Taxonomy" id="1176127"/>
    <lineage>
        <taxon>Eukaryota</taxon>
        <taxon>Fungi</taxon>
        <taxon>Dikarya</taxon>
        <taxon>Ascomycota</taxon>
        <taxon>Pezizomycotina</taxon>
        <taxon>Dothideomycetes</taxon>
        <taxon>Dothideomycetes incertae sedis</taxon>
        <taxon>Botryosphaeriales</taxon>
        <taxon>Aplosporellaceae</taxon>
        <taxon>Aplosporella</taxon>
    </lineage>
</organism>
<dbReference type="GeneID" id="54301519"/>
<dbReference type="GO" id="GO:0005634">
    <property type="term" value="C:nucleus"/>
    <property type="evidence" value="ECO:0007669"/>
    <property type="project" value="TreeGrafter"/>
</dbReference>
<evidence type="ECO:0000256" key="1">
    <source>
        <dbReference type="ARBA" id="ARBA00022723"/>
    </source>
</evidence>
<sequence>MDLVPPNTNPPVPTPRKRRRPALACEQCRKRKVKCDRHTPCEQCVRTKNEPCIYLSQDPPPSANKSRRVVDGDGSITAPASLSPVQSWARPIYPASRLPNSISETVGPAPDQALLNKAQHLNSDMRSIGRFDTKPRNASWEIPFQGRFSKDRYFGRSHWMNAVDQFDDIMNLKNDSGAVEIHALVGKCKNLARSTKSRQPLQQPIPANIGDYMPPKEVCDQLVDSYLRTFESAYRILHIPTFQRQYTQYWSDPQSASIASVIQLLLVLAIGTCFYQEADADSLRSSAMQWIFAAQAWLGSPSEKSRLNINGLQTYCLLLLARQTNSVGGDLVWISAGSLLRMAMQSGMHWDPKNVPHANFFQAEMRRRLWSTILEMTVQTSIDSGGPPLISMDDFDCEPPSNIDDADMEEDSPPPEIKPIEEYTQTTVQITLAQSLPLRLEIARYLNNFRSEPTYESTLRLGNELSALLQTNSCRFKSFPPERAQPTALHIKFIEHFTHRFLLVLHQPFALQAKTNPMYYYSRKVCTDAALLLRHYTPSPRIIGSKAYDDDYTCIKLHGNGFFRDVPLRSSIYICHELLTQLKEAANSFISAADKLARQELRNVIVDYVDHSAARIRAGETNMRGHVFFVAVLAQVDSLMAGEPPKPAILKAIKEALEFCYRLLRERAESMAHLSEYGSDMGSERQRGSNSTPMQLDDFGWYDMTQDSGFNFNIPDSWIWPAGTLMGNGAWL</sequence>
<dbReference type="SUPFAM" id="SSF57701">
    <property type="entry name" value="Zn2/Cys6 DNA-binding domain"/>
    <property type="match status" value="1"/>
</dbReference>
<dbReference type="InterPro" id="IPR036864">
    <property type="entry name" value="Zn2-C6_fun-type_DNA-bd_sf"/>
</dbReference>
<keyword evidence="5" id="KW-0804">Transcription</keyword>
<evidence type="ECO:0000313" key="9">
    <source>
        <dbReference type="EMBL" id="KAF2143542.1"/>
    </source>
</evidence>
<dbReference type="OrthoDB" id="4337792at2759"/>
<evidence type="ECO:0000256" key="7">
    <source>
        <dbReference type="SAM" id="MobiDB-lite"/>
    </source>
</evidence>
<dbReference type="GO" id="GO:0001228">
    <property type="term" value="F:DNA-binding transcription activator activity, RNA polymerase II-specific"/>
    <property type="evidence" value="ECO:0007669"/>
    <property type="project" value="TreeGrafter"/>
</dbReference>
<evidence type="ECO:0000256" key="5">
    <source>
        <dbReference type="ARBA" id="ARBA00023163"/>
    </source>
</evidence>
<gene>
    <name evidence="9" type="ORF">K452DRAFT_317031</name>
</gene>
<dbReference type="Gene3D" id="4.10.240.10">
    <property type="entry name" value="Zn(2)-C6 fungal-type DNA-binding domain"/>
    <property type="match status" value="1"/>
</dbReference>
<feature type="region of interest" description="Disordered" evidence="7">
    <location>
        <begin position="1"/>
        <end position="21"/>
    </location>
</feature>
<feature type="domain" description="Zn(2)-C6 fungal-type" evidence="8">
    <location>
        <begin position="24"/>
        <end position="54"/>
    </location>
</feature>
<dbReference type="CDD" id="cd00067">
    <property type="entry name" value="GAL4"/>
    <property type="match status" value="1"/>
</dbReference>